<dbReference type="GeneID" id="70237131"/>
<accession>A0A9P8P1V8</accession>
<keyword evidence="2" id="KW-1185">Reference proteome</keyword>
<sequence length="497" mass="54363">MRVSSRLESGNESLGGRLKLGQKVGRKLSLGLDSVQDLTLVGLQVRNELLLESGNLVKWDTVQVTVDTGVDDWNLLLSSKWRVLLLLQQLGQSLTSGQGLLGRGIKVRTELSESSNFSVLSQEQLQRTSNLLHGLNLGSRTDSRHRQTDVDSWSDTLVEQFSLQEDLTIGNGNDVGRNVSRDITTLGLNDWQSSQRTTSKSIGHLGSSLQQSRVQVENITWVSLSSWRSSQKKGQLTVSNGLLGQIVVDDQSVLSVVSEPLRDGTGSERSQVLQWSSLRSSGSNNDRVLQSIVLLQGLHQLSNGGSLLTNGNVNTVKFLGLVRTAVPSLLVQDGVKGNSSLTGLSVTNDQLSLTSSDWDKGIDSLQTSLHWLVNGSSWQDTWGLKLGSSETNGFDWSLTVNWVTQSVDDSSQHSWSDWNINNLSGSLNDFTLLDFSVGTEQHNTDLARLQVQGHTLDTGGELNQLFSLTVVQTENSGNTITDLVSNNFRAVRENREN</sequence>
<name>A0A9P8P1V8_9ASCO</name>
<dbReference type="Proteomes" id="UP000769157">
    <property type="component" value="Unassembled WGS sequence"/>
</dbReference>
<dbReference type="OrthoDB" id="10345978at2759"/>
<dbReference type="EMBL" id="JAEUBE010000366">
    <property type="protein sequence ID" value="KAH3663765.1"/>
    <property type="molecule type" value="Genomic_DNA"/>
</dbReference>
<comment type="caution">
    <text evidence="1">The sequence shown here is derived from an EMBL/GenBank/DDBJ whole genome shotgun (WGS) entry which is preliminary data.</text>
</comment>
<reference evidence="1" key="2">
    <citation type="submission" date="2021-01" db="EMBL/GenBank/DDBJ databases">
        <authorList>
            <person name="Schikora-Tamarit M.A."/>
        </authorList>
    </citation>
    <scope>NUCLEOTIDE SEQUENCE</scope>
    <source>
        <strain evidence="1">CBS6075</strain>
    </source>
</reference>
<reference evidence="1" key="1">
    <citation type="journal article" date="2021" name="Open Biol.">
        <title>Shared evolutionary footprints suggest mitochondrial oxidative damage underlies multiple complex I losses in fungi.</title>
        <authorList>
            <person name="Schikora-Tamarit M.A."/>
            <person name="Marcet-Houben M."/>
            <person name="Nosek J."/>
            <person name="Gabaldon T."/>
        </authorList>
    </citation>
    <scope>NUCLEOTIDE SEQUENCE</scope>
    <source>
        <strain evidence="1">CBS6075</strain>
    </source>
</reference>
<organism evidence="1 2">
    <name type="scientific">Ogataea philodendri</name>
    <dbReference type="NCBI Taxonomy" id="1378263"/>
    <lineage>
        <taxon>Eukaryota</taxon>
        <taxon>Fungi</taxon>
        <taxon>Dikarya</taxon>
        <taxon>Ascomycota</taxon>
        <taxon>Saccharomycotina</taxon>
        <taxon>Pichiomycetes</taxon>
        <taxon>Pichiales</taxon>
        <taxon>Pichiaceae</taxon>
        <taxon>Ogataea</taxon>
    </lineage>
</organism>
<dbReference type="RefSeq" id="XP_046060101.1">
    <property type="nucleotide sequence ID" value="XM_046206323.1"/>
</dbReference>
<gene>
    <name evidence="1" type="ORF">OGAPHI_005167</name>
</gene>
<proteinExistence type="predicted"/>
<dbReference type="AntiFam" id="ANF00063">
    <property type="entry name" value="Antisense to ATP synthase alpha subunit"/>
</dbReference>
<evidence type="ECO:0000313" key="2">
    <source>
        <dbReference type="Proteomes" id="UP000769157"/>
    </source>
</evidence>
<evidence type="ECO:0000313" key="1">
    <source>
        <dbReference type="EMBL" id="KAH3663765.1"/>
    </source>
</evidence>
<dbReference type="AlphaFoldDB" id="A0A9P8P1V8"/>
<protein>
    <submittedName>
        <fullName evidence="1">Uncharacterized protein</fullName>
    </submittedName>
</protein>